<dbReference type="PANTHER" id="PTHR22602">
    <property type="entry name" value="TRANSFERASE CAF17, MITOCHONDRIAL-RELATED"/>
    <property type="match status" value="1"/>
</dbReference>
<dbReference type="GO" id="GO:0016226">
    <property type="term" value="P:iron-sulfur cluster assembly"/>
    <property type="evidence" value="ECO:0007669"/>
    <property type="project" value="TreeGrafter"/>
</dbReference>
<dbReference type="InterPro" id="IPR057460">
    <property type="entry name" value="CAF17_C"/>
</dbReference>
<dbReference type="GO" id="GO:0005759">
    <property type="term" value="C:mitochondrial matrix"/>
    <property type="evidence" value="ECO:0007669"/>
    <property type="project" value="TreeGrafter"/>
</dbReference>
<dbReference type="PANTHER" id="PTHR22602:SF0">
    <property type="entry name" value="TRANSFERASE CAF17, MITOCHONDRIAL-RELATED"/>
    <property type="match status" value="1"/>
</dbReference>
<dbReference type="Gene3D" id="3.30.1360.120">
    <property type="entry name" value="Probable tRNA modification gtpase trme, domain 1"/>
    <property type="match status" value="1"/>
</dbReference>
<dbReference type="InterPro" id="IPR017703">
    <property type="entry name" value="YgfZ/GCV_T_CS"/>
</dbReference>
<organism evidence="5 6">
    <name type="scientific">Chrysophaeum taylorii</name>
    <dbReference type="NCBI Taxonomy" id="2483200"/>
    <lineage>
        <taxon>Eukaryota</taxon>
        <taxon>Sar</taxon>
        <taxon>Stramenopiles</taxon>
        <taxon>Ochrophyta</taxon>
        <taxon>Pelagophyceae</taxon>
        <taxon>Pelagomonadales</taxon>
        <taxon>Pelagomonadaceae</taxon>
        <taxon>Chrysophaeum</taxon>
    </lineage>
</organism>
<keyword evidence="2" id="KW-0809">Transit peptide</keyword>
<reference evidence="5" key="1">
    <citation type="submission" date="2023-01" db="EMBL/GenBank/DDBJ databases">
        <title>Metagenome sequencing of chrysophaentin producing Chrysophaeum taylorii.</title>
        <authorList>
            <person name="Davison J."/>
            <person name="Bewley C."/>
        </authorList>
    </citation>
    <scope>NUCLEOTIDE SEQUENCE</scope>
    <source>
        <strain evidence="5">NIES-1699</strain>
    </source>
</reference>
<dbReference type="AlphaFoldDB" id="A0AAD7UHY6"/>
<evidence type="ECO:0000256" key="1">
    <source>
        <dbReference type="ARBA" id="ARBA00004173"/>
    </source>
</evidence>
<evidence type="ECO:0000313" key="6">
    <source>
        <dbReference type="Proteomes" id="UP001230188"/>
    </source>
</evidence>
<feature type="domain" description="CAF17 C-terminal" evidence="4">
    <location>
        <begin position="180"/>
        <end position="264"/>
    </location>
</feature>
<dbReference type="Proteomes" id="UP001230188">
    <property type="component" value="Unassembled WGS sequence"/>
</dbReference>
<sequence>MLRKVIALRGNDTVKVLQSLCTNDVAGWESGLLATAFLTNKGRVLCDAILYRTEDSSVLVDVAAESFGGLVRHLKMYKLRAQVSIEATDLAVSRERVGEVLAGGTDPRVSGLGERFVSSERGPAPEVRSRLAVGVSEGPEIVGRIPLECNLDAINAISFSKGCYLGQELTARAKHRGAVRKRLMPLVMRHQALQVMAEIPPCEEAPPGKGEDKVLAADGATIGTVVAADSGVVLALLRLDAAFAPEPHFSINGRPASPYLPPWWLDAHLAAREDGRMVLQPGGEGGTPSSSS</sequence>
<dbReference type="EMBL" id="JAQMWT010000238">
    <property type="protein sequence ID" value="KAJ8607019.1"/>
    <property type="molecule type" value="Genomic_DNA"/>
</dbReference>
<name>A0AAD7UHY6_9STRA</name>
<accession>A0AAD7UHY6</accession>
<evidence type="ECO:0000313" key="5">
    <source>
        <dbReference type="EMBL" id="KAJ8607019.1"/>
    </source>
</evidence>
<keyword evidence="3" id="KW-0496">Mitochondrion</keyword>
<dbReference type="InterPro" id="IPR027266">
    <property type="entry name" value="TrmE/GcvT-like"/>
</dbReference>
<keyword evidence="6" id="KW-1185">Reference proteome</keyword>
<proteinExistence type="predicted"/>
<comment type="subcellular location">
    <subcellularLocation>
        <location evidence="1">Mitochondrion</location>
    </subcellularLocation>
</comment>
<evidence type="ECO:0000256" key="2">
    <source>
        <dbReference type="ARBA" id="ARBA00022946"/>
    </source>
</evidence>
<dbReference type="InterPro" id="IPR045179">
    <property type="entry name" value="YgfZ/GcvT"/>
</dbReference>
<dbReference type="SUPFAM" id="SSF103025">
    <property type="entry name" value="Folate-binding domain"/>
    <property type="match status" value="1"/>
</dbReference>
<dbReference type="Pfam" id="PF25455">
    <property type="entry name" value="Beta-barrel_CAF17_C"/>
    <property type="match status" value="1"/>
</dbReference>
<comment type="caution">
    <text evidence="5">The sequence shown here is derived from an EMBL/GenBank/DDBJ whole genome shotgun (WGS) entry which is preliminary data.</text>
</comment>
<dbReference type="NCBIfam" id="TIGR03317">
    <property type="entry name" value="ygfZ_signature"/>
    <property type="match status" value="1"/>
</dbReference>
<evidence type="ECO:0000256" key="3">
    <source>
        <dbReference type="ARBA" id="ARBA00023128"/>
    </source>
</evidence>
<gene>
    <name evidence="5" type="ORF">CTAYLR_006255</name>
</gene>
<protein>
    <recommendedName>
        <fullName evidence="4">CAF17 C-terminal domain-containing protein</fullName>
    </recommendedName>
</protein>
<evidence type="ECO:0000259" key="4">
    <source>
        <dbReference type="Pfam" id="PF25455"/>
    </source>
</evidence>
<dbReference type="Gene3D" id="2.40.30.160">
    <property type="match status" value="1"/>
</dbReference>